<keyword evidence="7" id="KW-0131">Cell cycle</keyword>
<comment type="subcellular location">
    <subcellularLocation>
        <location evidence="1">Cytoplasm</location>
        <location evidence="1">Cytoskeleton</location>
        <location evidence="1">Microtubule organizing center</location>
        <location evidence="1">Centrosome</location>
    </subcellularLocation>
</comment>
<organism evidence="11 12">
    <name type="scientific">Cinara cedri</name>
    <dbReference type="NCBI Taxonomy" id="506608"/>
    <lineage>
        <taxon>Eukaryota</taxon>
        <taxon>Metazoa</taxon>
        <taxon>Ecdysozoa</taxon>
        <taxon>Arthropoda</taxon>
        <taxon>Hexapoda</taxon>
        <taxon>Insecta</taxon>
        <taxon>Pterygota</taxon>
        <taxon>Neoptera</taxon>
        <taxon>Paraneoptera</taxon>
        <taxon>Hemiptera</taxon>
        <taxon>Sternorrhyncha</taxon>
        <taxon>Aphidomorpha</taxon>
        <taxon>Aphidoidea</taxon>
        <taxon>Aphididae</taxon>
        <taxon>Lachninae</taxon>
        <taxon>Cinara</taxon>
    </lineage>
</organism>
<dbReference type="InterPro" id="IPR016024">
    <property type="entry name" value="ARM-type_fold"/>
</dbReference>
<dbReference type="InterPro" id="IPR045110">
    <property type="entry name" value="XMAP215"/>
</dbReference>
<accession>A0A5E4NQ99</accession>
<feature type="region of interest" description="Disordered" evidence="9">
    <location>
        <begin position="796"/>
        <end position="817"/>
    </location>
</feature>
<evidence type="ECO:0000256" key="7">
    <source>
        <dbReference type="ARBA" id="ARBA00023306"/>
    </source>
</evidence>
<dbReference type="GO" id="GO:0030951">
    <property type="term" value="P:establishment or maintenance of microtubule cytoskeleton polarity"/>
    <property type="evidence" value="ECO:0007669"/>
    <property type="project" value="InterPro"/>
</dbReference>
<feature type="domain" description="TOG" evidence="10">
    <location>
        <begin position="1157"/>
        <end position="1399"/>
    </location>
</feature>
<evidence type="ECO:0000256" key="5">
    <source>
        <dbReference type="ARBA" id="ARBA00022776"/>
    </source>
</evidence>
<evidence type="ECO:0000256" key="2">
    <source>
        <dbReference type="ARBA" id="ARBA00022490"/>
    </source>
</evidence>
<feature type="compositionally biased region" description="Polar residues" evidence="9">
    <location>
        <begin position="1448"/>
        <end position="1477"/>
    </location>
</feature>
<feature type="compositionally biased region" description="Basic residues" evidence="9">
    <location>
        <begin position="796"/>
        <end position="810"/>
    </location>
</feature>
<dbReference type="InterPro" id="IPR034085">
    <property type="entry name" value="TOG"/>
</dbReference>
<evidence type="ECO:0000256" key="9">
    <source>
        <dbReference type="SAM" id="MobiDB-lite"/>
    </source>
</evidence>
<keyword evidence="6" id="KW-0206">Cytoskeleton</keyword>
<dbReference type="GO" id="GO:0005813">
    <property type="term" value="C:centrosome"/>
    <property type="evidence" value="ECO:0007669"/>
    <property type="project" value="UniProtKB-SubCell"/>
</dbReference>
<dbReference type="FunFam" id="1.25.10.10:FF:000019">
    <property type="entry name" value="Cytoskeleton-associated protein 5"/>
    <property type="match status" value="1"/>
</dbReference>
<gene>
    <name evidence="11" type="ORF">CINCED_3A017935</name>
</gene>
<dbReference type="SUPFAM" id="SSF48371">
    <property type="entry name" value="ARM repeat"/>
    <property type="match status" value="2"/>
</dbReference>
<dbReference type="PANTHER" id="PTHR12609">
    <property type="entry name" value="MICROTUBULE ASSOCIATED PROTEIN XMAP215"/>
    <property type="match status" value="1"/>
</dbReference>
<proteinExistence type="inferred from homology"/>
<sequence length="1851" mass="210571">MNVEVDTLFTKLPIEERCVHKLWKARLSGYEEAIQLFGQLDKKSQDWNKYIGIVKKFVIDSNAVAQEKGLEATLVFVENAAIAGRAVGDIMTGLITKCYGAPKSKTRDIAIQITLMFIEIEKQDIVIDELIKGMDHKFPKIVTTCIKAVTQSIKNFGSKVLNIKPILKKLQPILEVKDKSVRDEAKLLVLELYSWIGPASVKANLANLKPLQIQELDSEYEKIIDDKPQIIRYLRSQQERTAKMEEVVTANRDVVLEDVFDVVDDLEVHIDPVNILCQLNKDFYEKLESKKWQERKEAIDMLEGILSKAPKLENGEYGDLVRALKKIITKDTNVIIVGIAAKCITMLANGLEKRFETYASSCMPALLEKFKEKKTNVVLPLRDAVDAIYLNMTLDSIHDDILTAINNKNPSVKAESVSFLARCFTKCTPKMLNKHFLNIFTTALIKTLNGSDPIVRDNSAEALGTAWKVVSEKNILPFLTGIDAIKLAKIKEASEKAIITVKLTTKPENNICNNAEKKVTSAISKNTTKKNQTIGNNKTITKNKAKKPTNILGGRKQLNALTEIDNEKKIDDDELDEIALTFCSPEIINGMTDTNWKTRLTNVQKFAQIIDQTETLPFSSQVLIQLLNKKPGIKDNNIQIQKLRLECLKTIIEKFPVSNSSMNCCIQDVSSLLGDNKTGNLVGEILTIFAESTRLDLVSTLVLEHAFTVQKNPKVQIDTLNWLSSAILEFGFIIEPKSLMQNVKKALGASNLQVRMTVISLLGVIYLYMGPQLSLFFENEKPTLVQQINTEFEKHKGKVPPKPIRGKKNKSSSEFSEFVSDDEKPVFEVNIRDIVPRVDITPQITDALINAFSDKDWKIRSNAITKLHNIITEAKFITHELGEVKEALKYRINDSNARLGSNVINLVELLAKAMGSSFKNYIRVYLPGVLNSLGDSKTFKCQSARQCMNTWADICGYREFFGSDILLVALNHNSVTLRTELWTWLAEHLPLMPLKIIPADELKCLLPALYVSLEDRNSSVRIASEKAVLGFMIHLGYATMYGACEKLKPMSVKICRDKLDRERPNLPIVEPIEKLNIKSTIIADPSVKSKGSKMNPKMSAKVNKENVNHRINASTAKKNEEVDNGILFQQNNLKHQRDIDEHKLKTLKWNFTTPRDEFVEQLRDQMINAGINKVLIKYMFDSDFIYHLKAIYILSEDLNTKSENHLALINNLDLILKWMTLRFFDTNPSVLLKGLDYLQHVFDILIAKKYILHDTEVQSFVPYLVIKLGDPKDAVRSNVRAILKQIAFVFPCTKLFQYIMDGLKSKNSRQRSECLEHLTSMIENYGTSICQPSITVALKEISKSIGDRDNSVRMSALNFFVAVYLLHGEALFKMIGNISEKDMGLLKERLKRALKNQSVPVSTSLPTTKIALPPVQQVPNTEETIDNDNSDDEQYNATYHVSNHEQNLEIDSNNSPFRLSSISDQAESTSTTARHSSSFEMGLRNIIDKPQRTRFSLDEKLLQELDDEVITKPVLILKPYNWDSDLEKKRTPEKSNIFSNNILSSKPCLNVSPFTRTMTIIKNPRTQLYPVDHIQQFEPIQTIIKHVSSQNIKTLKLATITVINMLLTPQMRSQLFEDDKLVSLFHAINEQFNILCVSYHSITDFLQRAKIIFGLCLNLFKYQEIKLLLNEDIMSNLVSKLILLLSMNKQKNTVDTINFERCVNNVLMNILDPPTPPTQLICALLSLLYSTVKYPHNNTTHYKELVMKCIWKIIKDFHKWDTNEIHLDIVLTRIYKFLKEFDFKYWKNQPCNNPLKTYKTVLYTVVKAHSDKVLECLAHSEYSENSDMVVYIHQLLKHLNSQCTNTQSTIK</sequence>
<protein>
    <submittedName>
        <fullName evidence="11">Armadillo-type fold,TOG domain,CLASP N-terminal domain,Armadillo-like helical</fullName>
    </submittedName>
</protein>
<dbReference type="GO" id="GO:0046785">
    <property type="term" value="P:microtubule polymerization"/>
    <property type="evidence" value="ECO:0007669"/>
    <property type="project" value="InterPro"/>
</dbReference>
<dbReference type="GO" id="GO:0061863">
    <property type="term" value="F:microtubule plus end polymerase"/>
    <property type="evidence" value="ECO:0007669"/>
    <property type="project" value="InterPro"/>
</dbReference>
<feature type="domain" description="TOG" evidence="10">
    <location>
        <begin position="569"/>
        <end position="801"/>
    </location>
</feature>
<dbReference type="Pfam" id="PF21041">
    <property type="entry name" value="XMAP215_CLASP_TOG"/>
    <property type="match status" value="3"/>
</dbReference>
<dbReference type="SMART" id="SM01349">
    <property type="entry name" value="TOG"/>
    <property type="match status" value="5"/>
</dbReference>
<dbReference type="EMBL" id="CABPRJ010002426">
    <property type="protein sequence ID" value="VVC45987.1"/>
    <property type="molecule type" value="Genomic_DNA"/>
</dbReference>
<dbReference type="GO" id="GO:0005874">
    <property type="term" value="C:microtubule"/>
    <property type="evidence" value="ECO:0007669"/>
    <property type="project" value="UniProtKB-ARBA"/>
</dbReference>
<keyword evidence="4" id="KW-0677">Repeat</keyword>
<dbReference type="Proteomes" id="UP000325440">
    <property type="component" value="Unassembled WGS sequence"/>
</dbReference>
<evidence type="ECO:0000256" key="1">
    <source>
        <dbReference type="ARBA" id="ARBA00004300"/>
    </source>
</evidence>
<keyword evidence="3" id="KW-0132">Cell division</keyword>
<dbReference type="FunFam" id="1.25.10.10:FF:000063">
    <property type="entry name" value="Putative cytoskeleton-associated protein 5"/>
    <property type="match status" value="1"/>
</dbReference>
<feature type="domain" description="TOG" evidence="10">
    <location>
        <begin position="268"/>
        <end position="507"/>
    </location>
</feature>
<evidence type="ECO:0000256" key="3">
    <source>
        <dbReference type="ARBA" id="ARBA00022618"/>
    </source>
</evidence>
<evidence type="ECO:0000259" key="10">
    <source>
        <dbReference type="SMART" id="SM01349"/>
    </source>
</evidence>
<dbReference type="GO" id="GO:0051231">
    <property type="term" value="P:spindle elongation"/>
    <property type="evidence" value="ECO:0007669"/>
    <property type="project" value="UniProtKB-ARBA"/>
</dbReference>
<reference evidence="11 12" key="1">
    <citation type="submission" date="2019-08" db="EMBL/GenBank/DDBJ databases">
        <authorList>
            <person name="Alioto T."/>
            <person name="Alioto T."/>
            <person name="Gomez Garrido J."/>
        </authorList>
    </citation>
    <scope>NUCLEOTIDE SEQUENCE [LARGE SCALE GENOMIC DNA]</scope>
</reference>
<feature type="domain" description="TOG" evidence="10">
    <location>
        <begin position="833"/>
        <end position="1068"/>
    </location>
</feature>
<dbReference type="OrthoDB" id="205662at2759"/>
<dbReference type="GO" id="GO:0051010">
    <property type="term" value="F:microtubule plus-end binding"/>
    <property type="evidence" value="ECO:0007669"/>
    <property type="project" value="InterPro"/>
</dbReference>
<dbReference type="Pfam" id="PF12348">
    <property type="entry name" value="CLASP_N"/>
    <property type="match status" value="2"/>
</dbReference>
<dbReference type="Gene3D" id="1.25.10.10">
    <property type="entry name" value="Leucine-rich Repeat Variant"/>
    <property type="match status" value="5"/>
</dbReference>
<keyword evidence="5" id="KW-0498">Mitosis</keyword>
<dbReference type="InterPro" id="IPR048491">
    <property type="entry name" value="XMAP215_CLASP_TOG"/>
</dbReference>
<evidence type="ECO:0000256" key="8">
    <source>
        <dbReference type="ARBA" id="ARBA00025722"/>
    </source>
</evidence>
<comment type="similarity">
    <text evidence="8">Belongs to the TOG/XMAP215 family.</text>
</comment>
<dbReference type="GO" id="GO:0051301">
    <property type="term" value="P:cell division"/>
    <property type="evidence" value="ECO:0007669"/>
    <property type="project" value="UniProtKB-KW"/>
</dbReference>
<dbReference type="FunFam" id="1.25.10.10:FF:000050">
    <property type="entry name" value="Cytoskeleton-associated protein 5 isoform X1"/>
    <property type="match status" value="1"/>
</dbReference>
<feature type="domain" description="TOG" evidence="10">
    <location>
        <begin position="2"/>
        <end position="229"/>
    </location>
</feature>
<evidence type="ECO:0000256" key="6">
    <source>
        <dbReference type="ARBA" id="ARBA00023212"/>
    </source>
</evidence>
<evidence type="ECO:0000313" key="11">
    <source>
        <dbReference type="EMBL" id="VVC45987.1"/>
    </source>
</evidence>
<dbReference type="InterPro" id="IPR011989">
    <property type="entry name" value="ARM-like"/>
</dbReference>
<feature type="region of interest" description="Disordered" evidence="9">
    <location>
        <begin position="1445"/>
        <end position="1477"/>
    </location>
</feature>
<dbReference type="InterPro" id="IPR024395">
    <property type="entry name" value="CLASP_N_dom"/>
</dbReference>
<keyword evidence="2" id="KW-0963">Cytoplasm</keyword>
<evidence type="ECO:0000313" key="12">
    <source>
        <dbReference type="Proteomes" id="UP000325440"/>
    </source>
</evidence>
<name>A0A5E4NQ99_9HEMI</name>
<evidence type="ECO:0000256" key="4">
    <source>
        <dbReference type="ARBA" id="ARBA00022737"/>
    </source>
</evidence>
<keyword evidence="12" id="KW-1185">Reference proteome</keyword>